<reference evidence="2" key="1">
    <citation type="submission" date="2016-10" db="EMBL/GenBank/DDBJ databases">
        <authorList>
            <person name="Varghese N."/>
            <person name="Submissions S."/>
        </authorList>
    </citation>
    <scope>NUCLEOTIDE SEQUENCE [LARGE SCALE GENOMIC DNA]</scope>
    <source>
        <strain evidence="2">ATCC 29999</strain>
    </source>
</reference>
<evidence type="ECO:0000313" key="2">
    <source>
        <dbReference type="Proteomes" id="UP000183223"/>
    </source>
</evidence>
<dbReference type="AlphaFoldDB" id="A0A1G5QU28"/>
<proteinExistence type="predicted"/>
<evidence type="ECO:0000313" key="1">
    <source>
        <dbReference type="EMBL" id="SCZ65353.1"/>
    </source>
</evidence>
<dbReference type="GeneID" id="45657559"/>
<keyword evidence="2" id="KW-1185">Reference proteome</keyword>
<dbReference type="EMBL" id="FMWJ01000009">
    <property type="protein sequence ID" value="SCZ65353.1"/>
    <property type="molecule type" value="Genomic_DNA"/>
</dbReference>
<accession>A0A1G5QU28</accession>
<dbReference type="RefSeq" id="WP_049584661.1">
    <property type="nucleotide sequence ID" value="NZ_CAWQXX010000038.1"/>
</dbReference>
<name>A0A1G5QU28_PHOLU</name>
<sequence length="214" mass="24202">MSTKKRISIGPLQTVEIHSSSNIVMPNTVPTAVIKNRTIAPIRAINYWASLTGDYQQYSYVDVYLGEVRILARPTHLLYRYKIVVSNLSSTETAEIDFVLDSKYKNTDIRSRKILLTNPHGFEIYNSGDAVFPTEFSDAIIRNNGFAHIRAINYWASAFGSYNMYTHVDVDAGNTDILASPPNVVNFYKIVVYNISRDVQNAEFEVISHIWPAS</sequence>
<dbReference type="OrthoDB" id="6457733at2"/>
<protein>
    <submittedName>
        <fullName evidence="1">Uncharacterized protein</fullName>
    </submittedName>
</protein>
<organism evidence="1 2">
    <name type="scientific">Photorhabdus luminescens</name>
    <name type="common">Xenorhabdus luminescens</name>
    <dbReference type="NCBI Taxonomy" id="29488"/>
    <lineage>
        <taxon>Bacteria</taxon>
        <taxon>Pseudomonadati</taxon>
        <taxon>Pseudomonadota</taxon>
        <taxon>Gammaproteobacteria</taxon>
        <taxon>Enterobacterales</taxon>
        <taxon>Morganellaceae</taxon>
        <taxon>Photorhabdus</taxon>
    </lineage>
</organism>
<dbReference type="Proteomes" id="UP000183223">
    <property type="component" value="Unassembled WGS sequence"/>
</dbReference>
<gene>
    <name evidence="1" type="ORF">SAMN02982990_02411</name>
</gene>